<name>A0A2A4AFP5_9CORY</name>
<reference evidence="1 2" key="1">
    <citation type="submission" date="2017-09" db="EMBL/GenBank/DDBJ databases">
        <title>Draft Genome Sequence of Corynebacterium accolens AH4003.</title>
        <authorList>
            <person name="Chen Y."/>
            <person name="Oosthuysen W.F."/>
            <person name="Kelley S."/>
            <person name="Horswill A."/>
        </authorList>
    </citation>
    <scope>NUCLEOTIDE SEQUENCE [LARGE SCALE GENOMIC DNA]</scope>
    <source>
        <strain evidence="1 2">AH4003</strain>
    </source>
</reference>
<dbReference type="PANTHER" id="PTHR43441">
    <property type="entry name" value="RIBOSOMAL-PROTEIN-SERINE ACETYLTRANSFERASE"/>
    <property type="match status" value="1"/>
</dbReference>
<gene>
    <name evidence="1" type="ORF">COM45_07140</name>
</gene>
<protein>
    <recommendedName>
        <fullName evidence="3">GNAT family N-acetyltransferase</fullName>
    </recommendedName>
</protein>
<dbReference type="GO" id="GO:0008999">
    <property type="term" value="F:protein-N-terminal-alanine acetyltransferase activity"/>
    <property type="evidence" value="ECO:0007669"/>
    <property type="project" value="TreeGrafter"/>
</dbReference>
<dbReference type="GO" id="GO:1990189">
    <property type="term" value="F:protein N-terminal-serine acetyltransferase activity"/>
    <property type="evidence" value="ECO:0007669"/>
    <property type="project" value="TreeGrafter"/>
</dbReference>
<evidence type="ECO:0000313" key="1">
    <source>
        <dbReference type="EMBL" id="PCC82595.1"/>
    </source>
</evidence>
<evidence type="ECO:0000313" key="2">
    <source>
        <dbReference type="Proteomes" id="UP000218690"/>
    </source>
</evidence>
<dbReference type="InterPro" id="IPR016181">
    <property type="entry name" value="Acyl_CoA_acyltransferase"/>
</dbReference>
<dbReference type="AlphaFoldDB" id="A0A2A4AFP5"/>
<dbReference type="EMBL" id="NWBP01000023">
    <property type="protein sequence ID" value="PCC82595.1"/>
    <property type="molecule type" value="Genomic_DNA"/>
</dbReference>
<dbReference type="PANTHER" id="PTHR43441:SF2">
    <property type="entry name" value="FAMILY ACETYLTRANSFERASE, PUTATIVE (AFU_ORTHOLOGUE AFUA_7G00850)-RELATED"/>
    <property type="match status" value="1"/>
</dbReference>
<proteinExistence type="predicted"/>
<comment type="caution">
    <text evidence="1">The sequence shown here is derived from an EMBL/GenBank/DDBJ whole genome shotgun (WGS) entry which is preliminary data.</text>
</comment>
<dbReference type="Gene3D" id="3.40.630.30">
    <property type="match status" value="2"/>
</dbReference>
<dbReference type="Proteomes" id="UP000218690">
    <property type="component" value="Unassembled WGS sequence"/>
</dbReference>
<organism evidence="1 2">
    <name type="scientific">Corynebacterium accolens</name>
    <dbReference type="NCBI Taxonomy" id="38284"/>
    <lineage>
        <taxon>Bacteria</taxon>
        <taxon>Bacillati</taxon>
        <taxon>Actinomycetota</taxon>
        <taxon>Actinomycetes</taxon>
        <taxon>Mycobacteriales</taxon>
        <taxon>Corynebacteriaceae</taxon>
        <taxon>Corynebacterium</taxon>
    </lineage>
</organism>
<dbReference type="SUPFAM" id="SSF55729">
    <property type="entry name" value="Acyl-CoA N-acyltransferases (Nat)"/>
    <property type="match status" value="1"/>
</dbReference>
<dbReference type="InterPro" id="IPR051908">
    <property type="entry name" value="Ribosomal_N-acetyltransferase"/>
</dbReference>
<sequence>MLTSTAIAEQAAFPDRQHFAIIDYARNQAIGSISLINAVPEHGSVEMGWVYYSKHLKQPSHNAAVRLGFVPEGIFRNHMVYKGRSRDTEWLSISHDEWPQQKAAFEAWLDESNFTEDGLQVRSLESFRGSTSPHP</sequence>
<evidence type="ECO:0008006" key="3">
    <source>
        <dbReference type="Google" id="ProtNLM"/>
    </source>
</evidence>
<accession>A0A2A4AFP5</accession>